<dbReference type="AlphaFoldDB" id="A0A9R1UU69"/>
<feature type="domain" description="DUF7733" evidence="2">
    <location>
        <begin position="26"/>
        <end position="220"/>
    </location>
</feature>
<feature type="transmembrane region" description="Helical" evidence="1">
    <location>
        <begin position="190"/>
        <end position="212"/>
    </location>
</feature>
<organism evidence="3 4">
    <name type="scientific">Lactuca sativa</name>
    <name type="common">Garden lettuce</name>
    <dbReference type="NCBI Taxonomy" id="4236"/>
    <lineage>
        <taxon>Eukaryota</taxon>
        <taxon>Viridiplantae</taxon>
        <taxon>Streptophyta</taxon>
        <taxon>Embryophyta</taxon>
        <taxon>Tracheophyta</taxon>
        <taxon>Spermatophyta</taxon>
        <taxon>Magnoliopsida</taxon>
        <taxon>eudicotyledons</taxon>
        <taxon>Gunneridae</taxon>
        <taxon>Pentapetalae</taxon>
        <taxon>asterids</taxon>
        <taxon>campanulids</taxon>
        <taxon>Asterales</taxon>
        <taxon>Asteraceae</taxon>
        <taxon>Cichorioideae</taxon>
        <taxon>Cichorieae</taxon>
        <taxon>Lactucinae</taxon>
        <taxon>Lactuca</taxon>
    </lineage>
</organism>
<keyword evidence="1" id="KW-0472">Membrane</keyword>
<evidence type="ECO:0000259" key="2">
    <source>
        <dbReference type="Pfam" id="PF24867"/>
    </source>
</evidence>
<dbReference type="EMBL" id="NBSK02000008">
    <property type="protein sequence ID" value="KAJ0194077.1"/>
    <property type="molecule type" value="Genomic_DNA"/>
</dbReference>
<feature type="transmembrane region" description="Helical" evidence="1">
    <location>
        <begin position="128"/>
        <end position="151"/>
    </location>
</feature>
<evidence type="ECO:0000313" key="3">
    <source>
        <dbReference type="EMBL" id="KAJ0194077.1"/>
    </source>
</evidence>
<proteinExistence type="predicted"/>
<dbReference type="InterPro" id="IPR056635">
    <property type="entry name" value="DUF7733"/>
</dbReference>
<evidence type="ECO:0000313" key="4">
    <source>
        <dbReference type="Proteomes" id="UP000235145"/>
    </source>
</evidence>
<keyword evidence="4" id="KW-1185">Reference proteome</keyword>
<dbReference type="PANTHER" id="PTHR33829">
    <property type="entry name" value="OSJNBA0044M19.10 PROTEIN"/>
    <property type="match status" value="1"/>
</dbReference>
<accession>A0A9R1UU69</accession>
<feature type="transmembrane region" description="Helical" evidence="1">
    <location>
        <begin position="24"/>
        <end position="44"/>
    </location>
</feature>
<dbReference type="OrthoDB" id="1906194at2759"/>
<name>A0A9R1UU69_LACSA</name>
<keyword evidence="1" id="KW-0812">Transmembrane</keyword>
<evidence type="ECO:0000256" key="1">
    <source>
        <dbReference type="SAM" id="Phobius"/>
    </source>
</evidence>
<dbReference type="Gramene" id="rna-gnl|WGS:NBSK|LSAT_8X7301_mrna">
    <property type="protein sequence ID" value="cds-PLY69577.1"/>
    <property type="gene ID" value="gene-LSAT_8X7301"/>
</dbReference>
<comment type="caution">
    <text evidence="3">The sequence shown here is derived from an EMBL/GenBank/DDBJ whole genome shotgun (WGS) entry which is preliminary data.</text>
</comment>
<keyword evidence="1" id="KW-1133">Transmembrane helix</keyword>
<feature type="transmembrane region" description="Helical" evidence="1">
    <location>
        <begin position="50"/>
        <end position="68"/>
    </location>
</feature>
<reference evidence="3 4" key="1">
    <citation type="journal article" date="2017" name="Nat. Commun.">
        <title>Genome assembly with in vitro proximity ligation data and whole-genome triplication in lettuce.</title>
        <authorList>
            <person name="Reyes-Chin-Wo S."/>
            <person name="Wang Z."/>
            <person name="Yang X."/>
            <person name="Kozik A."/>
            <person name="Arikit S."/>
            <person name="Song C."/>
            <person name="Xia L."/>
            <person name="Froenicke L."/>
            <person name="Lavelle D.O."/>
            <person name="Truco M.J."/>
            <person name="Xia R."/>
            <person name="Zhu S."/>
            <person name="Xu C."/>
            <person name="Xu H."/>
            <person name="Xu X."/>
            <person name="Cox K."/>
            <person name="Korf I."/>
            <person name="Meyers B.C."/>
            <person name="Michelmore R.W."/>
        </authorList>
    </citation>
    <scope>NUCLEOTIDE SEQUENCE [LARGE SCALE GENOMIC DNA]</scope>
    <source>
        <strain evidence="4">cv. Salinas</strain>
        <tissue evidence="3">Seedlings</tissue>
    </source>
</reference>
<sequence>MSGGVAPITLTNEEKPSLRRRQGFLSFNQLNALALIVVFSASGMVGVQDFAFVLISFFYMFFIAKVAFPTLSSNPEPPVFAEHKRLLTIYVSIGALIGLFLPVVYILHGVLEGDKEGIKAAAPHVFLLASQVFMEGVTFSGGFSLPIRVFVPVVYNSMRMYSILDWVKTEMMKENTVDHGSSRRLYAGRLLAMANMVFWGFNLFGFLLPFYLPRAFKKYYGYSHDNKDS</sequence>
<dbReference type="Proteomes" id="UP000235145">
    <property type="component" value="Unassembled WGS sequence"/>
</dbReference>
<feature type="transmembrane region" description="Helical" evidence="1">
    <location>
        <begin position="89"/>
        <end position="108"/>
    </location>
</feature>
<gene>
    <name evidence="3" type="ORF">LSAT_V11C800392080</name>
</gene>
<dbReference type="Pfam" id="PF24867">
    <property type="entry name" value="DUF7733"/>
    <property type="match status" value="1"/>
</dbReference>
<protein>
    <recommendedName>
        <fullName evidence="2">DUF7733 domain-containing protein</fullName>
    </recommendedName>
</protein>
<dbReference type="PANTHER" id="PTHR33829:SF1">
    <property type="entry name" value="TRANSMEMBRANE PROTEIN"/>
    <property type="match status" value="1"/>
</dbReference>